<sequence>MQSGGQSSLDRAAAQVPESQTELEAFSVFTLSIAEKPSWLSHPSFRLKAVAPPSDHKSATCHHWSWVLRLFLFGSNSLCH</sequence>
<dbReference type="Proteomes" id="UP000017836">
    <property type="component" value="Unassembled WGS sequence"/>
</dbReference>
<dbReference type="HOGENOM" id="CLU_2592961_0_0_1"/>
<name>U5DDB6_AMBTC</name>
<dbReference type="AlphaFoldDB" id="U5DDB6"/>
<evidence type="ECO:0000313" key="2">
    <source>
        <dbReference type="Proteomes" id="UP000017836"/>
    </source>
</evidence>
<gene>
    <name evidence="1" type="ORF">AMTR_s00066p00136150</name>
</gene>
<dbReference type="EMBL" id="KI392060">
    <property type="protein sequence ID" value="ERN20215.1"/>
    <property type="molecule type" value="Genomic_DNA"/>
</dbReference>
<accession>U5DDB6</accession>
<organism evidence="1 2">
    <name type="scientific">Amborella trichopoda</name>
    <dbReference type="NCBI Taxonomy" id="13333"/>
    <lineage>
        <taxon>Eukaryota</taxon>
        <taxon>Viridiplantae</taxon>
        <taxon>Streptophyta</taxon>
        <taxon>Embryophyta</taxon>
        <taxon>Tracheophyta</taxon>
        <taxon>Spermatophyta</taxon>
        <taxon>Magnoliopsida</taxon>
        <taxon>Amborellales</taxon>
        <taxon>Amborellaceae</taxon>
        <taxon>Amborella</taxon>
    </lineage>
</organism>
<proteinExistence type="predicted"/>
<protein>
    <submittedName>
        <fullName evidence="1">Uncharacterized protein</fullName>
    </submittedName>
</protein>
<dbReference type="Gramene" id="ERN20215">
    <property type="protein sequence ID" value="ERN20215"/>
    <property type="gene ID" value="AMTR_s00066p00136150"/>
</dbReference>
<evidence type="ECO:0000313" key="1">
    <source>
        <dbReference type="EMBL" id="ERN20215.1"/>
    </source>
</evidence>
<keyword evidence="2" id="KW-1185">Reference proteome</keyword>
<reference evidence="2" key="1">
    <citation type="journal article" date="2013" name="Science">
        <title>The Amborella genome and the evolution of flowering plants.</title>
        <authorList>
            <consortium name="Amborella Genome Project"/>
        </authorList>
    </citation>
    <scope>NUCLEOTIDE SEQUENCE [LARGE SCALE GENOMIC DNA]</scope>
</reference>